<comment type="caution">
    <text evidence="1">The sequence shown here is derived from an EMBL/GenBank/DDBJ whole genome shotgun (WGS) entry which is preliminary data.</text>
</comment>
<sequence>MGYFCRPTNFQFTRNNLWRFGIARSQRYVPFTNERKCEMEIGDLKKFQSWGKQSNIVGFVSFRLKIARVNGRKVRAVLIEHLSRLWWSGYSLFSSKIDGTWG</sequence>
<dbReference type="Proteomes" id="UP001168821">
    <property type="component" value="Unassembled WGS sequence"/>
</dbReference>
<organism evidence="1 2">
    <name type="scientific">Zophobas morio</name>
    <dbReference type="NCBI Taxonomy" id="2755281"/>
    <lineage>
        <taxon>Eukaryota</taxon>
        <taxon>Metazoa</taxon>
        <taxon>Ecdysozoa</taxon>
        <taxon>Arthropoda</taxon>
        <taxon>Hexapoda</taxon>
        <taxon>Insecta</taxon>
        <taxon>Pterygota</taxon>
        <taxon>Neoptera</taxon>
        <taxon>Endopterygota</taxon>
        <taxon>Coleoptera</taxon>
        <taxon>Polyphaga</taxon>
        <taxon>Cucujiformia</taxon>
        <taxon>Tenebrionidae</taxon>
        <taxon>Zophobas</taxon>
    </lineage>
</organism>
<proteinExistence type="predicted"/>
<evidence type="ECO:0000313" key="2">
    <source>
        <dbReference type="Proteomes" id="UP001168821"/>
    </source>
</evidence>
<gene>
    <name evidence="1" type="ORF">Zmor_023624</name>
</gene>
<dbReference type="AlphaFoldDB" id="A0AA38M849"/>
<protein>
    <submittedName>
        <fullName evidence="1">Uncharacterized protein</fullName>
    </submittedName>
</protein>
<reference evidence="1" key="1">
    <citation type="journal article" date="2023" name="G3 (Bethesda)">
        <title>Whole genome assemblies of Zophobas morio and Tenebrio molitor.</title>
        <authorList>
            <person name="Kaur S."/>
            <person name="Stinson S.A."/>
            <person name="diCenzo G.C."/>
        </authorList>
    </citation>
    <scope>NUCLEOTIDE SEQUENCE</scope>
    <source>
        <strain evidence="1">QUZm001</strain>
    </source>
</reference>
<evidence type="ECO:0000313" key="1">
    <source>
        <dbReference type="EMBL" id="KAJ3646012.1"/>
    </source>
</evidence>
<name>A0AA38M849_9CUCU</name>
<dbReference type="EMBL" id="JALNTZ010000007">
    <property type="protein sequence ID" value="KAJ3646012.1"/>
    <property type="molecule type" value="Genomic_DNA"/>
</dbReference>
<accession>A0AA38M849</accession>
<keyword evidence="2" id="KW-1185">Reference proteome</keyword>